<keyword evidence="3" id="KW-0418">Kinase</keyword>
<dbReference type="PANTHER" id="PTHR47837:SF2">
    <property type="entry name" value="GTP PYROPHOSPHOKINASE YWAC"/>
    <property type="match status" value="1"/>
</dbReference>
<dbReference type="GO" id="GO:0015970">
    <property type="term" value="P:guanosine tetraphosphate biosynthetic process"/>
    <property type="evidence" value="ECO:0007669"/>
    <property type="project" value="UniProtKB-UniPathway"/>
</dbReference>
<dbReference type="Gene3D" id="3.30.460.10">
    <property type="entry name" value="Beta Polymerase, domain 2"/>
    <property type="match status" value="1"/>
</dbReference>
<dbReference type="EMBL" id="JACOOX010000005">
    <property type="protein sequence ID" value="MBC5663160.1"/>
    <property type="molecule type" value="Genomic_DNA"/>
</dbReference>
<comment type="caution">
    <text evidence="3">The sequence shown here is derived from an EMBL/GenBank/DDBJ whole genome shotgun (WGS) entry which is preliminary data.</text>
</comment>
<dbReference type="GO" id="GO:0016301">
    <property type="term" value="F:kinase activity"/>
    <property type="evidence" value="ECO:0007669"/>
    <property type="project" value="UniProtKB-KW"/>
</dbReference>
<gene>
    <name evidence="3" type="ORF">H8S09_09690</name>
</gene>
<evidence type="ECO:0000256" key="1">
    <source>
        <dbReference type="ARBA" id="ARBA00004976"/>
    </source>
</evidence>
<dbReference type="SUPFAM" id="SSF81301">
    <property type="entry name" value="Nucleotidyltransferase"/>
    <property type="match status" value="1"/>
</dbReference>
<sequence>MNMSAKDNNTNTNIYRSYIDALLYPEQNPFIEDMKRFEELMMMYSCAIKEVQTKLDVLNTDFSVRYNRNPIEFIQSRIKKPVSIATKLSSRGCQVSVENIVYNLNDVAGLRVICSFIDDIYAVAEKLISQNDITLIEAKDYISHPKPNGYRSLHLIIEVPVFFADHTRNMRVEVQIRTIAMDFWASLDHQLRYKKDVADPELISGRLKHCADVISQTDLEMQEIKNMIYGDGAQPQIKLCLEKNTENF</sequence>
<keyword evidence="4" id="KW-1185">Reference proteome</keyword>
<reference evidence="3 4" key="1">
    <citation type="submission" date="2020-08" db="EMBL/GenBank/DDBJ databases">
        <title>Genome public.</title>
        <authorList>
            <person name="Liu C."/>
            <person name="Sun Q."/>
        </authorList>
    </citation>
    <scope>NUCLEOTIDE SEQUENCE [LARGE SCALE GENOMIC DNA]</scope>
    <source>
        <strain evidence="3 4">NSJ-10</strain>
    </source>
</reference>
<dbReference type="Proteomes" id="UP000615234">
    <property type="component" value="Unassembled WGS sequence"/>
</dbReference>
<dbReference type="CDD" id="cd05399">
    <property type="entry name" value="NT_Rel-Spo_like"/>
    <property type="match status" value="1"/>
</dbReference>
<dbReference type="RefSeq" id="WP_117808711.1">
    <property type="nucleotide sequence ID" value="NZ_JACOOX010000005.1"/>
</dbReference>
<name>A0A8I0DUK0_9FIRM</name>
<evidence type="ECO:0000313" key="3">
    <source>
        <dbReference type="EMBL" id="MBC5663160.1"/>
    </source>
</evidence>
<dbReference type="Gene3D" id="1.10.287.860">
    <property type="entry name" value="Nucleotidyltransferase"/>
    <property type="match status" value="1"/>
</dbReference>
<protein>
    <submittedName>
        <fullName evidence="3">GTP pyrophosphokinase family protein</fullName>
    </submittedName>
</protein>
<dbReference type="PANTHER" id="PTHR47837">
    <property type="entry name" value="GTP PYROPHOSPHOKINASE YJBM"/>
    <property type="match status" value="1"/>
</dbReference>
<feature type="domain" description="RelA/SpoT" evidence="2">
    <location>
        <begin position="76"/>
        <end position="199"/>
    </location>
</feature>
<organism evidence="3 4">
    <name type="scientific">Coprococcus hominis</name>
    <name type="common">ex Liu et al. 2022</name>
    <dbReference type="NCBI Taxonomy" id="2763039"/>
    <lineage>
        <taxon>Bacteria</taxon>
        <taxon>Bacillati</taxon>
        <taxon>Bacillota</taxon>
        <taxon>Clostridia</taxon>
        <taxon>Lachnospirales</taxon>
        <taxon>Lachnospiraceae</taxon>
        <taxon>Coprococcus</taxon>
    </lineage>
</organism>
<accession>A0A8I0DUK0</accession>
<dbReference type="UniPathway" id="UPA00908">
    <property type="reaction ID" value="UER00884"/>
</dbReference>
<dbReference type="InterPro" id="IPR043519">
    <property type="entry name" value="NT_sf"/>
</dbReference>
<evidence type="ECO:0000313" key="4">
    <source>
        <dbReference type="Proteomes" id="UP000615234"/>
    </source>
</evidence>
<dbReference type="AlphaFoldDB" id="A0A8I0DUK0"/>
<proteinExistence type="predicted"/>
<dbReference type="Pfam" id="PF04607">
    <property type="entry name" value="RelA_SpoT"/>
    <property type="match status" value="1"/>
</dbReference>
<comment type="pathway">
    <text evidence="1">Purine metabolism; ppGpp biosynthesis; ppGpp from GTP: step 1/2.</text>
</comment>
<dbReference type="InterPro" id="IPR052366">
    <property type="entry name" value="GTP_Pyrophosphokinase"/>
</dbReference>
<dbReference type="SMART" id="SM00954">
    <property type="entry name" value="RelA_SpoT"/>
    <property type="match status" value="1"/>
</dbReference>
<keyword evidence="3" id="KW-0808">Transferase</keyword>
<evidence type="ECO:0000259" key="2">
    <source>
        <dbReference type="SMART" id="SM00954"/>
    </source>
</evidence>
<dbReference type="InterPro" id="IPR007685">
    <property type="entry name" value="RelA_SpoT"/>
</dbReference>